<sequence>MKRSPIKKVLILVSILAIPGFLFFYLLPHFAKNRYKSLPIFGKKTVATTFHSVKGKKIPDTIYHLVPDFKLINQHNDTVSWKSFENKIVVLNLFYAGARSQQANKYIKQLSDGYEQKPLVKFISLSVDPADVNKLKDFAANFKAKEGKWDLLAGDTAQIYPLIRQGLLLDVVANESKGENSFIFSNKTVLIDNLHRIRGIYDTDSAEANAKLEDEIKVLIAEYLRNVKDGR</sequence>
<feature type="domain" description="Alkyl hydroperoxide reductase subunit C/ Thiol specific antioxidant" evidence="2">
    <location>
        <begin position="65"/>
        <end position="141"/>
    </location>
</feature>
<keyword evidence="4" id="KW-1185">Reference proteome</keyword>
<dbReference type="SUPFAM" id="SSF52833">
    <property type="entry name" value="Thioredoxin-like"/>
    <property type="match status" value="1"/>
</dbReference>
<accession>A0A1I0U0H3</accession>
<keyword evidence="1" id="KW-0812">Transmembrane</keyword>
<dbReference type="EMBL" id="FOJM01000017">
    <property type="protein sequence ID" value="SFA57542.1"/>
    <property type="molecule type" value="Genomic_DNA"/>
</dbReference>
<dbReference type="OrthoDB" id="9811998at2"/>
<dbReference type="RefSeq" id="WP_090986748.1">
    <property type="nucleotide sequence ID" value="NZ_FOJM01000017.1"/>
</dbReference>
<evidence type="ECO:0000259" key="2">
    <source>
        <dbReference type="Pfam" id="PF00578"/>
    </source>
</evidence>
<organism evidence="3 4">
    <name type="scientific">Pedobacter suwonensis</name>
    <dbReference type="NCBI Taxonomy" id="332999"/>
    <lineage>
        <taxon>Bacteria</taxon>
        <taxon>Pseudomonadati</taxon>
        <taxon>Bacteroidota</taxon>
        <taxon>Sphingobacteriia</taxon>
        <taxon>Sphingobacteriales</taxon>
        <taxon>Sphingobacteriaceae</taxon>
        <taxon>Pedobacter</taxon>
    </lineage>
</organism>
<keyword evidence="1" id="KW-1133">Transmembrane helix</keyword>
<keyword evidence="1" id="KW-0472">Membrane</keyword>
<dbReference type="AlphaFoldDB" id="A0A1I0U0H3"/>
<dbReference type="GO" id="GO:0016209">
    <property type="term" value="F:antioxidant activity"/>
    <property type="evidence" value="ECO:0007669"/>
    <property type="project" value="InterPro"/>
</dbReference>
<dbReference type="Proteomes" id="UP000198836">
    <property type="component" value="Unassembled WGS sequence"/>
</dbReference>
<dbReference type="Pfam" id="PF00578">
    <property type="entry name" value="AhpC-TSA"/>
    <property type="match status" value="1"/>
</dbReference>
<dbReference type="STRING" id="332999.SAMN04488511_117130"/>
<evidence type="ECO:0000313" key="3">
    <source>
        <dbReference type="EMBL" id="SFA57542.1"/>
    </source>
</evidence>
<dbReference type="InterPro" id="IPR036249">
    <property type="entry name" value="Thioredoxin-like_sf"/>
</dbReference>
<proteinExistence type="predicted"/>
<evidence type="ECO:0000256" key="1">
    <source>
        <dbReference type="SAM" id="Phobius"/>
    </source>
</evidence>
<protein>
    <submittedName>
        <fullName evidence="3">Protein SCO1/2</fullName>
    </submittedName>
</protein>
<dbReference type="InterPro" id="IPR000866">
    <property type="entry name" value="AhpC/TSA"/>
</dbReference>
<feature type="transmembrane region" description="Helical" evidence="1">
    <location>
        <begin position="9"/>
        <end position="27"/>
    </location>
</feature>
<evidence type="ECO:0000313" key="4">
    <source>
        <dbReference type="Proteomes" id="UP000198836"/>
    </source>
</evidence>
<dbReference type="Gene3D" id="3.40.30.10">
    <property type="entry name" value="Glutaredoxin"/>
    <property type="match status" value="1"/>
</dbReference>
<reference evidence="4" key="1">
    <citation type="submission" date="2016-10" db="EMBL/GenBank/DDBJ databases">
        <authorList>
            <person name="Varghese N."/>
            <person name="Submissions S."/>
        </authorList>
    </citation>
    <scope>NUCLEOTIDE SEQUENCE [LARGE SCALE GENOMIC DNA]</scope>
    <source>
        <strain evidence="4">DSM 18130</strain>
    </source>
</reference>
<dbReference type="GO" id="GO:0016491">
    <property type="term" value="F:oxidoreductase activity"/>
    <property type="evidence" value="ECO:0007669"/>
    <property type="project" value="InterPro"/>
</dbReference>
<name>A0A1I0U0H3_9SPHI</name>
<gene>
    <name evidence="3" type="ORF">SAMN04488511_117130</name>
</gene>